<keyword evidence="1" id="KW-0175">Coiled coil</keyword>
<evidence type="ECO:0000313" key="2">
    <source>
        <dbReference type="EMBL" id="NIJ56894.1"/>
    </source>
</evidence>
<dbReference type="Proteomes" id="UP001429580">
    <property type="component" value="Unassembled WGS sequence"/>
</dbReference>
<feature type="coiled-coil region" evidence="1">
    <location>
        <begin position="7"/>
        <end position="55"/>
    </location>
</feature>
<dbReference type="Pfam" id="PF04325">
    <property type="entry name" value="DUF465"/>
    <property type="match status" value="1"/>
</dbReference>
<evidence type="ECO:0000313" key="3">
    <source>
        <dbReference type="Proteomes" id="UP001429580"/>
    </source>
</evidence>
<dbReference type="RefSeq" id="WP_166948737.1">
    <property type="nucleotide sequence ID" value="NZ_JAASQI010000001.1"/>
</dbReference>
<sequence>MSLEGHLFELERRHESIEREIKTHLTKPYINSEQIAELKRRKLQLKDEITRIYSRKDGQKLN</sequence>
<proteinExistence type="predicted"/>
<reference evidence="2 3" key="1">
    <citation type="submission" date="2020-03" db="EMBL/GenBank/DDBJ databases">
        <title>Genomic Encyclopedia of Type Strains, Phase IV (KMG-IV): sequencing the most valuable type-strain genomes for metagenomic binning, comparative biology and taxonomic classification.</title>
        <authorList>
            <person name="Goeker M."/>
        </authorList>
    </citation>
    <scope>NUCLEOTIDE SEQUENCE [LARGE SCALE GENOMIC DNA]</scope>
    <source>
        <strain evidence="2 3">DSM 103870</strain>
    </source>
</reference>
<organism evidence="2 3">
    <name type="scientific">Pseudochelatococcus lubricantis</name>
    <dbReference type="NCBI Taxonomy" id="1538102"/>
    <lineage>
        <taxon>Bacteria</taxon>
        <taxon>Pseudomonadati</taxon>
        <taxon>Pseudomonadota</taxon>
        <taxon>Alphaproteobacteria</taxon>
        <taxon>Hyphomicrobiales</taxon>
        <taxon>Chelatococcaceae</taxon>
        <taxon>Pseudochelatococcus</taxon>
    </lineage>
</organism>
<protein>
    <recommendedName>
        <fullName evidence="4">DUF465 domain-containing protein</fullName>
    </recommendedName>
</protein>
<name>A0ABX0UX92_9HYPH</name>
<evidence type="ECO:0000256" key="1">
    <source>
        <dbReference type="SAM" id="Coils"/>
    </source>
</evidence>
<keyword evidence="3" id="KW-1185">Reference proteome</keyword>
<dbReference type="Gene3D" id="6.10.280.50">
    <property type="match status" value="1"/>
</dbReference>
<accession>A0ABX0UX92</accession>
<dbReference type="InterPro" id="IPR007420">
    <property type="entry name" value="DUF465"/>
</dbReference>
<dbReference type="InterPro" id="IPR038444">
    <property type="entry name" value="DUF465_sf"/>
</dbReference>
<gene>
    <name evidence="2" type="ORF">FHS82_000707</name>
</gene>
<dbReference type="EMBL" id="JAASQI010000001">
    <property type="protein sequence ID" value="NIJ56894.1"/>
    <property type="molecule type" value="Genomic_DNA"/>
</dbReference>
<evidence type="ECO:0008006" key="4">
    <source>
        <dbReference type="Google" id="ProtNLM"/>
    </source>
</evidence>
<comment type="caution">
    <text evidence="2">The sequence shown here is derived from an EMBL/GenBank/DDBJ whole genome shotgun (WGS) entry which is preliminary data.</text>
</comment>